<reference evidence="2" key="1">
    <citation type="journal article" date="2019" name="Sci. Rep.">
        <title>Draft genome of Tanacetum cinerariifolium, the natural source of mosquito coil.</title>
        <authorList>
            <person name="Yamashiro T."/>
            <person name="Shiraishi A."/>
            <person name="Satake H."/>
            <person name="Nakayama K."/>
        </authorList>
    </citation>
    <scope>NUCLEOTIDE SEQUENCE</scope>
</reference>
<organism evidence="2">
    <name type="scientific">Tanacetum cinerariifolium</name>
    <name type="common">Dalmatian daisy</name>
    <name type="synonym">Chrysanthemum cinerariifolium</name>
    <dbReference type="NCBI Taxonomy" id="118510"/>
    <lineage>
        <taxon>Eukaryota</taxon>
        <taxon>Viridiplantae</taxon>
        <taxon>Streptophyta</taxon>
        <taxon>Embryophyta</taxon>
        <taxon>Tracheophyta</taxon>
        <taxon>Spermatophyta</taxon>
        <taxon>Magnoliopsida</taxon>
        <taxon>eudicotyledons</taxon>
        <taxon>Gunneridae</taxon>
        <taxon>Pentapetalae</taxon>
        <taxon>asterids</taxon>
        <taxon>campanulids</taxon>
        <taxon>Asterales</taxon>
        <taxon>Asteraceae</taxon>
        <taxon>Asteroideae</taxon>
        <taxon>Anthemideae</taxon>
        <taxon>Anthemidinae</taxon>
        <taxon>Tanacetum</taxon>
    </lineage>
</organism>
<gene>
    <name evidence="2" type="ORF">Tci_838534</name>
</gene>
<accession>A0A699QCF8</accession>
<evidence type="ECO:0000313" key="2">
    <source>
        <dbReference type="EMBL" id="GFC66564.1"/>
    </source>
</evidence>
<proteinExistence type="predicted"/>
<feature type="compositionally biased region" description="Low complexity" evidence="1">
    <location>
        <begin position="1"/>
        <end position="10"/>
    </location>
</feature>
<comment type="caution">
    <text evidence="2">The sequence shown here is derived from an EMBL/GenBank/DDBJ whole genome shotgun (WGS) entry which is preliminary data.</text>
</comment>
<name>A0A699QCF8_TANCI</name>
<dbReference type="EMBL" id="BKCJ011011579">
    <property type="protein sequence ID" value="GFC66564.1"/>
    <property type="molecule type" value="Genomic_DNA"/>
</dbReference>
<sequence>MAGNGNNSTTRPPPNPSPLRTAKFFQ</sequence>
<protein>
    <submittedName>
        <fullName evidence="2">Uncharacterized protein</fullName>
    </submittedName>
</protein>
<dbReference type="AlphaFoldDB" id="A0A699QCF8"/>
<feature type="non-terminal residue" evidence="2">
    <location>
        <position position="26"/>
    </location>
</feature>
<feature type="region of interest" description="Disordered" evidence="1">
    <location>
        <begin position="1"/>
        <end position="26"/>
    </location>
</feature>
<evidence type="ECO:0000256" key="1">
    <source>
        <dbReference type="SAM" id="MobiDB-lite"/>
    </source>
</evidence>